<evidence type="ECO:0000313" key="3">
    <source>
        <dbReference type="Proteomes" id="UP000638263"/>
    </source>
</evidence>
<accession>A0A917RFR8</accession>
<dbReference type="EMBL" id="BMMH01000003">
    <property type="protein sequence ID" value="GGL05751.1"/>
    <property type="molecule type" value="Genomic_DNA"/>
</dbReference>
<proteinExistence type="predicted"/>
<organism evidence="2 3">
    <name type="scientific">Nocardia jinanensis</name>
    <dbReference type="NCBI Taxonomy" id="382504"/>
    <lineage>
        <taxon>Bacteria</taxon>
        <taxon>Bacillati</taxon>
        <taxon>Actinomycetota</taxon>
        <taxon>Actinomycetes</taxon>
        <taxon>Mycobacteriales</taxon>
        <taxon>Nocardiaceae</taxon>
        <taxon>Nocardia</taxon>
    </lineage>
</organism>
<protein>
    <submittedName>
        <fullName evidence="2">Uncharacterized protein</fullName>
    </submittedName>
</protein>
<dbReference type="AlphaFoldDB" id="A0A917RFR8"/>
<reference evidence="2" key="2">
    <citation type="submission" date="2020-09" db="EMBL/GenBank/DDBJ databases">
        <authorList>
            <person name="Sun Q."/>
            <person name="Zhou Y."/>
        </authorList>
    </citation>
    <scope>NUCLEOTIDE SEQUENCE</scope>
    <source>
        <strain evidence="2">CGMCC 4.3508</strain>
    </source>
</reference>
<reference evidence="2" key="1">
    <citation type="journal article" date="2014" name="Int. J. Syst. Evol. Microbiol.">
        <title>Complete genome sequence of Corynebacterium casei LMG S-19264T (=DSM 44701T), isolated from a smear-ripened cheese.</title>
        <authorList>
            <consortium name="US DOE Joint Genome Institute (JGI-PGF)"/>
            <person name="Walter F."/>
            <person name="Albersmeier A."/>
            <person name="Kalinowski J."/>
            <person name="Ruckert C."/>
        </authorList>
    </citation>
    <scope>NUCLEOTIDE SEQUENCE</scope>
    <source>
        <strain evidence="2">CGMCC 4.3508</strain>
    </source>
</reference>
<name>A0A917RFR8_9NOCA</name>
<keyword evidence="3" id="KW-1185">Reference proteome</keyword>
<sequence length="84" mass="9142">MAERIAGKIFRSREEVIASGGKPLTEEERDAAIAQFEDWDKNVRSKAGPGPAAVGGRFSDDLAGTEYDPDTPGIPDHMRKDPGW</sequence>
<dbReference type="RefSeq" id="WP_058855837.1">
    <property type="nucleotide sequence ID" value="NZ_BMMH01000003.1"/>
</dbReference>
<dbReference type="Proteomes" id="UP000638263">
    <property type="component" value="Unassembled WGS sequence"/>
</dbReference>
<evidence type="ECO:0000256" key="1">
    <source>
        <dbReference type="SAM" id="MobiDB-lite"/>
    </source>
</evidence>
<evidence type="ECO:0000313" key="2">
    <source>
        <dbReference type="EMBL" id="GGL05751.1"/>
    </source>
</evidence>
<gene>
    <name evidence="2" type="ORF">GCM10011588_20260</name>
</gene>
<feature type="region of interest" description="Disordered" evidence="1">
    <location>
        <begin position="42"/>
        <end position="84"/>
    </location>
</feature>
<comment type="caution">
    <text evidence="2">The sequence shown here is derived from an EMBL/GenBank/DDBJ whole genome shotgun (WGS) entry which is preliminary data.</text>
</comment>